<feature type="domain" description="SURP motif" evidence="2">
    <location>
        <begin position="197"/>
        <end position="243"/>
    </location>
</feature>
<feature type="compositionally biased region" description="Pro residues" evidence="1">
    <location>
        <begin position="142"/>
        <end position="152"/>
    </location>
</feature>
<evidence type="ECO:0000256" key="1">
    <source>
        <dbReference type="SAM" id="MobiDB-lite"/>
    </source>
</evidence>
<protein>
    <recommendedName>
        <fullName evidence="2">SURP motif domain-containing protein</fullName>
    </recommendedName>
</protein>
<feature type="region of interest" description="Disordered" evidence="1">
    <location>
        <begin position="1"/>
        <end position="31"/>
    </location>
</feature>
<dbReference type="GO" id="GO:0000395">
    <property type="term" value="P:mRNA 5'-splice site recognition"/>
    <property type="evidence" value="ECO:0007669"/>
    <property type="project" value="TreeGrafter"/>
</dbReference>
<dbReference type="SUPFAM" id="SSF109905">
    <property type="entry name" value="Surp module (SWAP domain)"/>
    <property type="match status" value="1"/>
</dbReference>
<evidence type="ECO:0000259" key="2">
    <source>
        <dbReference type="PROSITE" id="PS50128"/>
    </source>
</evidence>
<dbReference type="PROSITE" id="PS50128">
    <property type="entry name" value="SURP"/>
    <property type="match status" value="1"/>
</dbReference>
<feature type="region of interest" description="Disordered" evidence="1">
    <location>
        <begin position="137"/>
        <end position="179"/>
    </location>
</feature>
<feature type="region of interest" description="Disordered" evidence="1">
    <location>
        <begin position="259"/>
        <end position="284"/>
    </location>
</feature>
<dbReference type="EMBL" id="JANBUL010000149">
    <property type="protein sequence ID" value="KAJ2780123.1"/>
    <property type="molecule type" value="Genomic_DNA"/>
</dbReference>
<dbReference type="PANTHER" id="PTHR13161">
    <property type="entry name" value="SPLICING FACTOR SUPPRESSOR OF WHITE APRICOT"/>
    <property type="match status" value="1"/>
</dbReference>
<accession>A0A9W8LIA0</accession>
<dbReference type="GO" id="GO:0003723">
    <property type="term" value="F:RNA binding"/>
    <property type="evidence" value="ECO:0007669"/>
    <property type="project" value="InterPro"/>
</dbReference>
<dbReference type="PANTHER" id="PTHR13161:SF15">
    <property type="entry name" value="SPLICING FACTOR, SUPPRESSOR OF WHITE-APRICOT HOMOLOG"/>
    <property type="match status" value="1"/>
</dbReference>
<organism evidence="3 4">
    <name type="scientific">Coemansia javaensis</name>
    <dbReference type="NCBI Taxonomy" id="2761396"/>
    <lineage>
        <taxon>Eukaryota</taxon>
        <taxon>Fungi</taxon>
        <taxon>Fungi incertae sedis</taxon>
        <taxon>Zoopagomycota</taxon>
        <taxon>Kickxellomycotina</taxon>
        <taxon>Kickxellomycetes</taxon>
        <taxon>Kickxellales</taxon>
        <taxon>Kickxellaceae</taxon>
        <taxon>Coemansia</taxon>
    </lineage>
</organism>
<name>A0A9W8LIA0_9FUNG</name>
<comment type="caution">
    <text evidence="3">The sequence shown here is derived from an EMBL/GenBank/DDBJ whole genome shotgun (WGS) entry which is preliminary data.</text>
</comment>
<dbReference type="Proteomes" id="UP001140217">
    <property type="component" value="Unassembled WGS sequence"/>
</dbReference>
<dbReference type="InterPro" id="IPR000061">
    <property type="entry name" value="Surp"/>
</dbReference>
<dbReference type="OrthoDB" id="447637at2759"/>
<dbReference type="AlphaFoldDB" id="A0A9W8LIA0"/>
<dbReference type="InterPro" id="IPR035967">
    <property type="entry name" value="SWAP/Surp_sf"/>
</dbReference>
<evidence type="ECO:0000313" key="4">
    <source>
        <dbReference type="Proteomes" id="UP001140217"/>
    </source>
</evidence>
<dbReference type="Gene3D" id="1.10.10.790">
    <property type="entry name" value="Surp module"/>
    <property type="match status" value="1"/>
</dbReference>
<gene>
    <name evidence="3" type="ORF">H4R18_003627</name>
</gene>
<sequence>MPLAADAHTIRQQLRARRQRDSGSGAEDASPRAAGLAVFGYGARIFDAASNPLPDGHGLVDLDAGSGPPLRVDRFDIRHLLPLLPDPDPDRPTPAGALALPDPEFDAARFASLAAAATPEHAVFAMDPEERRAYIDGIARPQSPPPPPPNSAAPPGNAAIPLDYGGADEPDKGNGFEPPFAMPDGVAAPATRRHFEIIEHTARFIAGQPPGRAAQMEIVIQGKQGTNPDFAFLARASRHHRFYQHVLWLMRTGLYAYGEDSEPDTPPRPQSPPPPQPAAAVDEVQAKRRRLAAEFLRRKRLGSSS</sequence>
<feature type="compositionally biased region" description="Pro residues" evidence="1">
    <location>
        <begin position="264"/>
        <end position="277"/>
    </location>
</feature>
<keyword evidence="4" id="KW-1185">Reference proteome</keyword>
<dbReference type="InterPro" id="IPR040397">
    <property type="entry name" value="SWAP"/>
</dbReference>
<proteinExistence type="predicted"/>
<dbReference type="SMART" id="SM00648">
    <property type="entry name" value="SWAP"/>
    <property type="match status" value="1"/>
</dbReference>
<dbReference type="Pfam" id="PF01805">
    <property type="entry name" value="Surp"/>
    <property type="match status" value="1"/>
</dbReference>
<evidence type="ECO:0000313" key="3">
    <source>
        <dbReference type="EMBL" id="KAJ2780123.1"/>
    </source>
</evidence>
<reference evidence="3" key="1">
    <citation type="submission" date="2022-07" db="EMBL/GenBank/DDBJ databases">
        <title>Phylogenomic reconstructions and comparative analyses of Kickxellomycotina fungi.</title>
        <authorList>
            <person name="Reynolds N.K."/>
            <person name="Stajich J.E."/>
            <person name="Barry K."/>
            <person name="Grigoriev I.V."/>
            <person name="Crous P."/>
            <person name="Smith M.E."/>
        </authorList>
    </citation>
    <scope>NUCLEOTIDE SEQUENCE</scope>
    <source>
        <strain evidence="3">NBRC 105414</strain>
    </source>
</reference>